<organism evidence="1 2">
    <name type="scientific">Fibrobacter succinogenes (strain ATCC 19169 / S85)</name>
    <dbReference type="NCBI Taxonomy" id="59374"/>
    <lineage>
        <taxon>Bacteria</taxon>
        <taxon>Pseudomonadati</taxon>
        <taxon>Fibrobacterota</taxon>
        <taxon>Fibrobacteria</taxon>
        <taxon>Fibrobacterales</taxon>
        <taxon>Fibrobacteraceae</taxon>
        <taxon>Fibrobacter</taxon>
    </lineage>
</organism>
<accession>D9S7W4</accession>
<reference evidence="2" key="1">
    <citation type="submission" date="2010-08" db="EMBL/GenBank/DDBJ databases">
        <title>Complete sequence of Fibrobacter succinogenes subsp. succinogenes S85.</title>
        <authorList>
            <person name="Durkin A.S."/>
            <person name="Nelson K.E."/>
            <person name="Morrison M."/>
            <person name="Forsberg C.W."/>
            <person name="Wilson D.B."/>
            <person name="Russell J.B."/>
            <person name="Cann I.K.O."/>
            <person name="Mackie R.I."/>
            <person name="White B.A."/>
        </authorList>
    </citation>
    <scope>NUCLEOTIDE SEQUENCE [LARGE SCALE GENOMIC DNA]</scope>
    <source>
        <strain evidence="2">ATCC 19169 / S85</strain>
    </source>
</reference>
<dbReference type="EMBL" id="CP002158">
    <property type="protein sequence ID" value="ADL27032.1"/>
    <property type="molecule type" value="Genomic_DNA"/>
</dbReference>
<evidence type="ECO:0000313" key="2">
    <source>
        <dbReference type="Proteomes" id="UP000000517"/>
    </source>
</evidence>
<evidence type="ECO:0000313" key="1">
    <source>
        <dbReference type="EMBL" id="ADL27032.1"/>
    </source>
</evidence>
<sequence>MLKVFSMIREKEILDILETIGVVLNKIFGTGLKEKILITFIQIIHLSRAGLLQWKNMLKLKEKDLVTFLKNGFAQIGEFRKKTYIR</sequence>
<proteinExistence type="predicted"/>
<protein>
    <submittedName>
        <fullName evidence="1">Uncharacterized protein</fullName>
    </submittedName>
</protein>
<dbReference type="Proteomes" id="UP000000517">
    <property type="component" value="Chromosome"/>
</dbReference>
<dbReference type="HOGENOM" id="CLU_2493285_0_0_0"/>
<gene>
    <name evidence="1" type="ordered locus">FSU_0725</name>
</gene>
<name>D9S7W4_FIBSS</name>
<dbReference type="KEGG" id="fsc:FSU_0725"/>
<dbReference type="AlphaFoldDB" id="D9S7W4"/>